<dbReference type="PANTHER" id="PTHR12905">
    <property type="entry name" value="METALLOPHOSPHOESTERASE"/>
    <property type="match status" value="1"/>
</dbReference>
<protein>
    <recommendedName>
        <fullName evidence="1">Calcineurin-like phosphoesterase domain-containing protein</fullName>
    </recommendedName>
</protein>
<dbReference type="Proteomes" id="UP000766486">
    <property type="component" value="Unassembled WGS sequence"/>
</dbReference>
<dbReference type="InterPro" id="IPR029052">
    <property type="entry name" value="Metallo-depent_PP-like"/>
</dbReference>
<sequence>MATQRLAVWKPPSKSPWQKFRSQPAIVLAALIHGFRPRLNPERSDTVTTTQSSPIFIVCISDTHMSQPDVPDGDLLLHAGDLTNGGTFDELQAQLGWIASLPHRYKVVIAGNHDRLLDPEYVAKFPDKICEYDRKARIDLDWHDIIYLNNSSAVLSFDGNGVHLNIFGSSWTPQCGTFAYQYPPIRDVWMGNVPDDTDILLTHGPPKGYLDLDGKGCPNLLREIARVRPNLVVFGHIHAGHGRQDVVYNGVERHYQKVMAGDGQLSSVFLMAVWLLISWLEHMTIMVNAAVVSGAQNEAQPAITVEWRS</sequence>
<gene>
    <name evidence="2" type="ORF">CLO192961_LOCUS490194</name>
</gene>
<comment type="caution">
    <text evidence="2">The sequence shown here is derived from an EMBL/GenBank/DDBJ whole genome shotgun (WGS) entry which is preliminary data.</text>
</comment>
<dbReference type="InterPro" id="IPR051693">
    <property type="entry name" value="UPF0046_metallophosphoest"/>
</dbReference>
<feature type="domain" description="Calcineurin-like phosphoesterase" evidence="1">
    <location>
        <begin position="71"/>
        <end position="239"/>
    </location>
</feature>
<evidence type="ECO:0000313" key="3">
    <source>
        <dbReference type="Proteomes" id="UP000766486"/>
    </source>
</evidence>
<accession>A0ABY6V673</accession>
<dbReference type="CDD" id="cd07379">
    <property type="entry name" value="MPP_239FB"/>
    <property type="match status" value="1"/>
</dbReference>
<reference evidence="2 3" key="1">
    <citation type="submission" date="2019-06" db="EMBL/GenBank/DDBJ databases">
        <authorList>
            <person name="Broberg M."/>
        </authorList>
    </citation>
    <scope>NUCLEOTIDE SEQUENCE [LARGE SCALE GENOMIC DNA]</scope>
</reference>
<evidence type="ECO:0000259" key="1">
    <source>
        <dbReference type="Pfam" id="PF00149"/>
    </source>
</evidence>
<dbReference type="PANTHER" id="PTHR12905:SF18">
    <property type="entry name" value="ESTER HYDROLASE, PUTATIVE (AFU_ORTHOLOGUE AFUA_4G03130)-RELATED"/>
    <property type="match status" value="1"/>
</dbReference>
<dbReference type="Gene3D" id="3.60.21.10">
    <property type="match status" value="1"/>
</dbReference>
<dbReference type="SUPFAM" id="SSF56300">
    <property type="entry name" value="Metallo-dependent phosphatases"/>
    <property type="match status" value="1"/>
</dbReference>
<name>A0ABY6V673_BIOOC</name>
<dbReference type="EMBL" id="CABFNS010001079">
    <property type="protein sequence ID" value="VUC37944.1"/>
    <property type="molecule type" value="Genomic_DNA"/>
</dbReference>
<dbReference type="InterPro" id="IPR004843">
    <property type="entry name" value="Calcineurin-like_PHP"/>
</dbReference>
<organism evidence="2 3">
    <name type="scientific">Bionectria ochroleuca</name>
    <name type="common">Gliocladium roseum</name>
    <dbReference type="NCBI Taxonomy" id="29856"/>
    <lineage>
        <taxon>Eukaryota</taxon>
        <taxon>Fungi</taxon>
        <taxon>Dikarya</taxon>
        <taxon>Ascomycota</taxon>
        <taxon>Pezizomycotina</taxon>
        <taxon>Sordariomycetes</taxon>
        <taxon>Hypocreomycetidae</taxon>
        <taxon>Hypocreales</taxon>
        <taxon>Bionectriaceae</taxon>
        <taxon>Clonostachys</taxon>
    </lineage>
</organism>
<evidence type="ECO:0000313" key="2">
    <source>
        <dbReference type="EMBL" id="VUC37944.1"/>
    </source>
</evidence>
<proteinExistence type="predicted"/>
<dbReference type="Pfam" id="PF00149">
    <property type="entry name" value="Metallophos"/>
    <property type="match status" value="1"/>
</dbReference>
<keyword evidence="3" id="KW-1185">Reference proteome</keyword>